<evidence type="ECO:0000256" key="1">
    <source>
        <dbReference type="SAM" id="MobiDB-lite"/>
    </source>
</evidence>
<name>A0A3P7MV62_DIBLA</name>
<protein>
    <submittedName>
        <fullName evidence="2">Uncharacterized protein</fullName>
    </submittedName>
</protein>
<evidence type="ECO:0000313" key="3">
    <source>
        <dbReference type="Proteomes" id="UP000281553"/>
    </source>
</evidence>
<dbReference type="EMBL" id="UYRU01084056">
    <property type="protein sequence ID" value="VDN33644.1"/>
    <property type="molecule type" value="Genomic_DNA"/>
</dbReference>
<dbReference type="AlphaFoldDB" id="A0A3P7MV62"/>
<organism evidence="2 3">
    <name type="scientific">Dibothriocephalus latus</name>
    <name type="common">Fish tapeworm</name>
    <name type="synonym">Diphyllobothrium latum</name>
    <dbReference type="NCBI Taxonomy" id="60516"/>
    <lineage>
        <taxon>Eukaryota</taxon>
        <taxon>Metazoa</taxon>
        <taxon>Spiralia</taxon>
        <taxon>Lophotrochozoa</taxon>
        <taxon>Platyhelminthes</taxon>
        <taxon>Cestoda</taxon>
        <taxon>Eucestoda</taxon>
        <taxon>Diphyllobothriidea</taxon>
        <taxon>Diphyllobothriidae</taxon>
        <taxon>Dibothriocephalus</taxon>
    </lineage>
</organism>
<dbReference type="Proteomes" id="UP000281553">
    <property type="component" value="Unassembled WGS sequence"/>
</dbReference>
<feature type="region of interest" description="Disordered" evidence="1">
    <location>
        <begin position="34"/>
        <end position="76"/>
    </location>
</feature>
<proteinExistence type="predicted"/>
<reference evidence="2 3" key="1">
    <citation type="submission" date="2018-11" db="EMBL/GenBank/DDBJ databases">
        <authorList>
            <consortium name="Pathogen Informatics"/>
        </authorList>
    </citation>
    <scope>NUCLEOTIDE SEQUENCE [LARGE SCALE GENOMIC DNA]</scope>
</reference>
<sequence>MDWHQFLDPQLVLGVGAFALGLANAYVQRHFNRQAQTENTNQPENEEPRVSDATGESEPITSIPIESPDGKNILMQ</sequence>
<evidence type="ECO:0000313" key="2">
    <source>
        <dbReference type="EMBL" id="VDN33644.1"/>
    </source>
</evidence>
<gene>
    <name evidence="2" type="ORF">DILT_LOCUS16292</name>
</gene>
<keyword evidence="3" id="KW-1185">Reference proteome</keyword>
<accession>A0A3P7MV62</accession>